<keyword evidence="1" id="KW-0472">Membrane</keyword>
<evidence type="ECO:0000256" key="1">
    <source>
        <dbReference type="SAM" id="Phobius"/>
    </source>
</evidence>
<feature type="transmembrane region" description="Helical" evidence="1">
    <location>
        <begin position="112"/>
        <end position="135"/>
    </location>
</feature>
<accession>A0ABP4YK70</accession>
<protein>
    <recommendedName>
        <fullName evidence="4">DUF983 domain-containing protein</fullName>
    </recommendedName>
</protein>
<sequence>MAMTDPRAAFIPGLQAIGSVGVGLLIIVVVPVAVFLLIRVLRVAARWMKESIPPCPGCGVAIDAGMLRKPARPVVFQLVGVAMALLVFASIVTCVVGLATAVGDMPMDGPQWYVPLFLTALGTAVGSLKLMLILFRPPVAYHPRCGWVRKDP</sequence>
<reference evidence="3" key="1">
    <citation type="journal article" date="2019" name="Int. J. Syst. Evol. Microbiol.">
        <title>The Global Catalogue of Microorganisms (GCM) 10K type strain sequencing project: providing services to taxonomists for standard genome sequencing and annotation.</title>
        <authorList>
            <consortium name="The Broad Institute Genomics Platform"/>
            <consortium name="The Broad Institute Genome Sequencing Center for Infectious Disease"/>
            <person name="Wu L."/>
            <person name="Ma J."/>
        </authorList>
    </citation>
    <scope>NUCLEOTIDE SEQUENCE [LARGE SCALE GENOMIC DNA]</scope>
    <source>
        <strain evidence="3">JCM 13250</strain>
    </source>
</reference>
<organism evidence="2 3">
    <name type="scientific">Luedemannella flava</name>
    <dbReference type="NCBI Taxonomy" id="349316"/>
    <lineage>
        <taxon>Bacteria</taxon>
        <taxon>Bacillati</taxon>
        <taxon>Actinomycetota</taxon>
        <taxon>Actinomycetes</taxon>
        <taxon>Micromonosporales</taxon>
        <taxon>Micromonosporaceae</taxon>
        <taxon>Luedemannella</taxon>
    </lineage>
</organism>
<dbReference type="Proteomes" id="UP001500218">
    <property type="component" value="Unassembled WGS sequence"/>
</dbReference>
<keyword evidence="1" id="KW-0812">Transmembrane</keyword>
<name>A0ABP4YK70_9ACTN</name>
<evidence type="ECO:0000313" key="2">
    <source>
        <dbReference type="EMBL" id="GAA1814023.1"/>
    </source>
</evidence>
<evidence type="ECO:0008006" key="4">
    <source>
        <dbReference type="Google" id="ProtNLM"/>
    </source>
</evidence>
<dbReference type="EMBL" id="BAAALT010000126">
    <property type="protein sequence ID" value="GAA1814023.1"/>
    <property type="molecule type" value="Genomic_DNA"/>
</dbReference>
<evidence type="ECO:0000313" key="3">
    <source>
        <dbReference type="Proteomes" id="UP001500218"/>
    </source>
</evidence>
<feature type="transmembrane region" description="Helical" evidence="1">
    <location>
        <begin position="20"/>
        <end position="41"/>
    </location>
</feature>
<feature type="transmembrane region" description="Helical" evidence="1">
    <location>
        <begin position="74"/>
        <end position="100"/>
    </location>
</feature>
<gene>
    <name evidence="2" type="ORF">GCM10009682_38830</name>
</gene>
<comment type="caution">
    <text evidence="2">The sequence shown here is derived from an EMBL/GenBank/DDBJ whole genome shotgun (WGS) entry which is preliminary data.</text>
</comment>
<keyword evidence="1" id="KW-1133">Transmembrane helix</keyword>
<keyword evidence="3" id="KW-1185">Reference proteome</keyword>
<proteinExistence type="predicted"/>